<dbReference type="HOGENOM" id="CLU_2285990_0_0_11"/>
<dbReference type="Proteomes" id="UP000011835">
    <property type="component" value="Chromosome"/>
</dbReference>
<dbReference type="EMBL" id="CP004346">
    <property type="protein sequence ID" value="AGH41990.1"/>
    <property type="molecule type" value="Genomic_DNA"/>
</dbReference>
<sequence length="101" mass="11691">MRNTTAVTKHRRSSVRSAELRMFGHTQTVGLLQAVGIISGDLRRCACRRTRNQMERFGQHRWLSYALVRFGSHAACFLCARFVHGRHGMTRAGWRDDEMTR</sequence>
<proteinExistence type="predicted"/>
<protein>
    <submittedName>
        <fullName evidence="1">Uncharacterized protein</fullName>
    </submittedName>
</protein>
<evidence type="ECO:0000313" key="2">
    <source>
        <dbReference type="Proteomes" id="UP000011835"/>
    </source>
</evidence>
<accession>M4REQ0</accession>
<evidence type="ECO:0000313" key="1">
    <source>
        <dbReference type="EMBL" id="AGH41990.1"/>
    </source>
</evidence>
<dbReference type="PATRIC" id="fig|1254439.12.peg.1715"/>
<keyword evidence="2" id="KW-1185">Reference proteome</keyword>
<dbReference type="KEGG" id="btp:D805_1723"/>
<reference evidence="1 2" key="1">
    <citation type="journal article" date="2013" name="Genome Announc.">
        <title>Complete Genome Sequence of the Probiotic Bifidobacterium thermophilum Strain RBL67.</title>
        <authorList>
            <person name="Jans C."/>
            <person name="Lacroix C."/>
            <person name="Follador R."/>
            <person name="Stevens M.J."/>
        </authorList>
    </citation>
    <scope>NUCLEOTIDE SEQUENCE [LARGE SCALE GENOMIC DNA]</scope>
    <source>
        <strain evidence="1 2">RBL67</strain>
    </source>
</reference>
<organism evidence="1 2">
    <name type="scientific">Bifidobacterium thermophilum RBL67</name>
    <dbReference type="NCBI Taxonomy" id="1254439"/>
    <lineage>
        <taxon>Bacteria</taxon>
        <taxon>Bacillati</taxon>
        <taxon>Actinomycetota</taxon>
        <taxon>Actinomycetes</taxon>
        <taxon>Bifidobacteriales</taxon>
        <taxon>Bifidobacteriaceae</taxon>
        <taxon>Bifidobacterium</taxon>
    </lineage>
</organism>
<gene>
    <name evidence="1" type="ORF">D805_1723</name>
</gene>
<name>M4REQ0_9BIFI</name>
<dbReference type="AlphaFoldDB" id="M4REQ0"/>